<feature type="transmembrane region" description="Helical" evidence="2">
    <location>
        <begin position="221"/>
        <end position="243"/>
    </location>
</feature>
<keyword evidence="2" id="KW-0472">Membrane</keyword>
<feature type="region of interest" description="Disordered" evidence="1">
    <location>
        <begin position="62"/>
        <end position="84"/>
    </location>
</feature>
<dbReference type="AlphaFoldDB" id="A0A6A5UPF7"/>
<accession>A0A6A5UPF7</accession>
<organism evidence="3 4">
    <name type="scientific">Bimuria novae-zelandiae CBS 107.79</name>
    <dbReference type="NCBI Taxonomy" id="1447943"/>
    <lineage>
        <taxon>Eukaryota</taxon>
        <taxon>Fungi</taxon>
        <taxon>Dikarya</taxon>
        <taxon>Ascomycota</taxon>
        <taxon>Pezizomycotina</taxon>
        <taxon>Dothideomycetes</taxon>
        <taxon>Pleosporomycetidae</taxon>
        <taxon>Pleosporales</taxon>
        <taxon>Massarineae</taxon>
        <taxon>Didymosphaeriaceae</taxon>
        <taxon>Bimuria</taxon>
    </lineage>
</organism>
<keyword evidence="4" id="KW-1185">Reference proteome</keyword>
<keyword evidence="2" id="KW-1133">Transmembrane helix</keyword>
<proteinExistence type="predicted"/>
<name>A0A6A5UPF7_9PLEO</name>
<sequence length="289" mass="30554">MLAALSTLRNEGSESLMGTGTFNIGSIIEATSVVTTTRSFVPIRTPFLGLPSNALLPVINPATTDSPREPTSQTMEVDPSYPIDDRTTPSTVLSHWDRSFTIRTGDLESPPIHTVLTITTTDFQSEPPELPTFVPSVSTPTVINHHSSWPTFLLPILTSSDDALLTTPTTLKTTFIPSGGSQPPSLITQENSTTAELTSTIILPSSKGDPSLSNKHPESGVIIGTIVGILAAVALLLLCCCFLRGCGRKPRQQNLNSDLEVGVELSAHTVGSDHAMETTQPTAIGSAGP</sequence>
<dbReference type="EMBL" id="ML976755">
    <property type="protein sequence ID" value="KAF1965819.1"/>
    <property type="molecule type" value="Genomic_DNA"/>
</dbReference>
<feature type="compositionally biased region" description="Polar residues" evidence="1">
    <location>
        <begin position="62"/>
        <end position="75"/>
    </location>
</feature>
<evidence type="ECO:0000313" key="4">
    <source>
        <dbReference type="Proteomes" id="UP000800036"/>
    </source>
</evidence>
<reference evidence="3" key="1">
    <citation type="journal article" date="2020" name="Stud. Mycol.">
        <title>101 Dothideomycetes genomes: a test case for predicting lifestyles and emergence of pathogens.</title>
        <authorList>
            <person name="Haridas S."/>
            <person name="Albert R."/>
            <person name="Binder M."/>
            <person name="Bloem J."/>
            <person name="Labutti K."/>
            <person name="Salamov A."/>
            <person name="Andreopoulos B."/>
            <person name="Baker S."/>
            <person name="Barry K."/>
            <person name="Bills G."/>
            <person name="Bluhm B."/>
            <person name="Cannon C."/>
            <person name="Castanera R."/>
            <person name="Culley D."/>
            <person name="Daum C."/>
            <person name="Ezra D."/>
            <person name="Gonzalez J."/>
            <person name="Henrissat B."/>
            <person name="Kuo A."/>
            <person name="Liang C."/>
            <person name="Lipzen A."/>
            <person name="Lutzoni F."/>
            <person name="Magnuson J."/>
            <person name="Mondo S."/>
            <person name="Nolan M."/>
            <person name="Ohm R."/>
            <person name="Pangilinan J."/>
            <person name="Park H.-J."/>
            <person name="Ramirez L."/>
            <person name="Alfaro M."/>
            <person name="Sun H."/>
            <person name="Tritt A."/>
            <person name="Yoshinaga Y."/>
            <person name="Zwiers L.-H."/>
            <person name="Turgeon B."/>
            <person name="Goodwin S."/>
            <person name="Spatafora J."/>
            <person name="Crous P."/>
            <person name="Grigoriev I."/>
        </authorList>
    </citation>
    <scope>NUCLEOTIDE SEQUENCE</scope>
    <source>
        <strain evidence="3">CBS 107.79</strain>
    </source>
</reference>
<feature type="region of interest" description="Disordered" evidence="1">
    <location>
        <begin position="270"/>
        <end position="289"/>
    </location>
</feature>
<evidence type="ECO:0000256" key="1">
    <source>
        <dbReference type="SAM" id="MobiDB-lite"/>
    </source>
</evidence>
<dbReference type="Proteomes" id="UP000800036">
    <property type="component" value="Unassembled WGS sequence"/>
</dbReference>
<keyword evidence="2" id="KW-0812">Transmembrane</keyword>
<protein>
    <submittedName>
        <fullName evidence="3">Uncharacterized protein</fullName>
    </submittedName>
</protein>
<evidence type="ECO:0000313" key="3">
    <source>
        <dbReference type="EMBL" id="KAF1965819.1"/>
    </source>
</evidence>
<evidence type="ECO:0000256" key="2">
    <source>
        <dbReference type="SAM" id="Phobius"/>
    </source>
</evidence>
<gene>
    <name evidence="3" type="ORF">BU23DRAFT_626758</name>
</gene>